<feature type="region of interest" description="Disordered" evidence="11">
    <location>
        <begin position="220"/>
        <end position="245"/>
    </location>
</feature>
<feature type="region of interest" description="Disordered" evidence="11">
    <location>
        <begin position="438"/>
        <end position="523"/>
    </location>
</feature>
<evidence type="ECO:0000256" key="8">
    <source>
        <dbReference type="ARBA" id="ARBA00023242"/>
    </source>
</evidence>
<evidence type="ECO:0000256" key="2">
    <source>
        <dbReference type="ARBA" id="ARBA00004123"/>
    </source>
</evidence>
<feature type="region of interest" description="Disordered" evidence="11">
    <location>
        <begin position="540"/>
        <end position="587"/>
    </location>
</feature>
<evidence type="ECO:0000256" key="7">
    <source>
        <dbReference type="ARBA" id="ARBA00023125"/>
    </source>
</evidence>
<dbReference type="SMART" id="SM00355">
    <property type="entry name" value="ZnF_C2H2"/>
    <property type="match status" value="1"/>
</dbReference>
<dbReference type="PRINTS" id="PR00623">
    <property type="entry name" value="HISTONEH4"/>
</dbReference>
<dbReference type="GO" id="GO:0030527">
    <property type="term" value="F:structural constituent of chromatin"/>
    <property type="evidence" value="ECO:0007669"/>
    <property type="project" value="InterPro"/>
</dbReference>
<dbReference type="Proteomes" id="UP000504606">
    <property type="component" value="Unplaced"/>
</dbReference>
<dbReference type="PROSITE" id="PS50157">
    <property type="entry name" value="ZINC_FINGER_C2H2_2"/>
    <property type="match status" value="1"/>
</dbReference>
<comment type="function">
    <text evidence="1">Core component of nucleosome. Nucleosomes wrap and compact DNA into chromatin, limiting DNA accessibility to the cellular machineries which require DNA as a template. Histones thereby play a central role in transcription regulation, DNA repair, DNA replication and chromosomal stability. DNA accessibility is regulated via a complex set of post-translational modifications of histones, also called histone code, and nucleosome remodeling.</text>
</comment>
<keyword evidence="8" id="KW-0539">Nucleus</keyword>
<dbReference type="GO" id="GO:0000786">
    <property type="term" value="C:nucleosome"/>
    <property type="evidence" value="ECO:0007669"/>
    <property type="project" value="UniProtKB-KW"/>
</dbReference>
<feature type="region of interest" description="Disordered" evidence="11">
    <location>
        <begin position="41"/>
        <end position="141"/>
    </location>
</feature>
<dbReference type="GO" id="GO:0005634">
    <property type="term" value="C:nucleus"/>
    <property type="evidence" value="ECO:0007669"/>
    <property type="project" value="UniProtKB-SubCell"/>
</dbReference>
<keyword evidence="13" id="KW-1185">Reference proteome</keyword>
<evidence type="ECO:0000259" key="12">
    <source>
        <dbReference type="PROSITE" id="PS50157"/>
    </source>
</evidence>
<evidence type="ECO:0000256" key="3">
    <source>
        <dbReference type="ARBA" id="ARBA00004286"/>
    </source>
</evidence>
<keyword evidence="10" id="KW-0863">Zinc-finger</keyword>
<feature type="compositionally biased region" description="Basic residues" evidence="11">
    <location>
        <begin position="278"/>
        <end position="288"/>
    </location>
</feature>
<keyword evidence="10" id="KW-0479">Metal-binding</keyword>
<dbReference type="PRINTS" id="PR00929">
    <property type="entry name" value="ATHOOK"/>
</dbReference>
<dbReference type="SMART" id="SM00384">
    <property type="entry name" value="AT_hook"/>
    <property type="match status" value="3"/>
</dbReference>
<dbReference type="GO" id="GO:0003677">
    <property type="term" value="F:DNA binding"/>
    <property type="evidence" value="ECO:0007669"/>
    <property type="project" value="UniProtKB-KW"/>
</dbReference>
<comment type="similarity">
    <text evidence="4">Belongs to the histone H4 family.</text>
</comment>
<dbReference type="GeneID" id="113202832"/>
<dbReference type="InterPro" id="IPR017956">
    <property type="entry name" value="AT_hook_DNA-bd_motif"/>
</dbReference>
<dbReference type="InterPro" id="IPR001951">
    <property type="entry name" value="Histone_H4"/>
</dbReference>
<dbReference type="GO" id="GO:0046982">
    <property type="term" value="F:protein heterodimerization activity"/>
    <property type="evidence" value="ECO:0007669"/>
    <property type="project" value="InterPro"/>
</dbReference>
<evidence type="ECO:0000256" key="5">
    <source>
        <dbReference type="ARBA" id="ARBA00020836"/>
    </source>
</evidence>
<sequence length="680" mass="72634">MVLSESVLSSIKSAVRRLARRAGVQRLSGLIYENGCGAEKVGRGRKKMQPLGSSSESTQAAPEAGAAAVEETASAAWTSVVQERGGDVPKSAPENNGKRPRGRPRKQRPDGGPEASQEAARKPARGRGRPKKCRLDSAPSAAYKVARGRSLRRVSSCSSLRTYLSLKTGRVKWLGKGRAKRRRKRKVLSDNTLGVIQPAIRRLARRGGLLRMPGLVYETDRRRRQKTRTSESGPVWTSPAGAVSETTAVEAAPGMEPTEWTVASERGEGSASSAPQNKQKRPRGRPKKRILDVAPEAAHATVTQKSRKMCRPEGASPEERGRQVNRPPPEVAPKTASASTCSSLHTYLSTVTKRGNRRKGLITGGARRHRNGLRTNISGVSRTALRRLARRGGVQRISGLIYDTTRGVQKADRNRQKTRPMKSVKSAPWLQRLLSAHETTKHASHSAPVTEIQSVPSAPGDDLACLVSDRGIPQKGSASPNSFARGPKAARRRQMVRLPEAPPESQAEPAPETTSEAAALAAQEKVSAASTAVRLPCDGHLASSAPEKGVKTASTVARERSTESGSIVSKKKRAGGGDSLEAPKLSRPLPPRGVGAVVGGHWRCSECGARFSFAGRLRVHLRQHLLDLEGEGGPTPDAAVADLPPAPCIPQSSLTTLTVLRKTNADPTGSRVIVSALADV</sequence>
<gene>
    <name evidence="14" type="primary">LOC113202832</name>
</gene>
<dbReference type="InterPro" id="IPR013087">
    <property type="entry name" value="Znf_C2H2_type"/>
</dbReference>
<keyword evidence="9" id="KW-0544">Nucleosome core</keyword>
<feature type="compositionally biased region" description="Basic residues" evidence="11">
    <location>
        <begin position="122"/>
        <end position="132"/>
    </location>
</feature>
<dbReference type="KEGG" id="foc:113202832"/>
<feature type="region of interest" description="Disordered" evidence="11">
    <location>
        <begin position="261"/>
        <end position="340"/>
    </location>
</feature>
<feature type="compositionally biased region" description="Low complexity" evidence="11">
    <location>
        <begin position="503"/>
        <end position="523"/>
    </location>
</feature>
<evidence type="ECO:0000313" key="13">
    <source>
        <dbReference type="Proteomes" id="UP000504606"/>
    </source>
</evidence>
<evidence type="ECO:0000256" key="4">
    <source>
        <dbReference type="ARBA" id="ARBA00006564"/>
    </source>
</evidence>
<protein>
    <recommendedName>
        <fullName evidence="5">Histone H4</fullName>
    </recommendedName>
</protein>
<evidence type="ECO:0000256" key="11">
    <source>
        <dbReference type="SAM" id="MobiDB-lite"/>
    </source>
</evidence>
<accession>A0A9C6TS96</accession>
<dbReference type="GO" id="GO:0008270">
    <property type="term" value="F:zinc ion binding"/>
    <property type="evidence" value="ECO:0007669"/>
    <property type="project" value="UniProtKB-KW"/>
</dbReference>
<evidence type="ECO:0000256" key="1">
    <source>
        <dbReference type="ARBA" id="ARBA00002001"/>
    </source>
</evidence>
<evidence type="ECO:0000313" key="14">
    <source>
        <dbReference type="RefSeq" id="XP_052121511.1"/>
    </source>
</evidence>
<evidence type="ECO:0000256" key="9">
    <source>
        <dbReference type="ARBA" id="ARBA00023269"/>
    </source>
</evidence>
<comment type="subcellular location">
    <subcellularLocation>
        <location evidence="3">Chromosome</location>
    </subcellularLocation>
    <subcellularLocation>
        <location evidence="2">Nucleus</location>
    </subcellularLocation>
</comment>
<dbReference type="Gene3D" id="1.10.20.10">
    <property type="entry name" value="Histone, subunit A"/>
    <property type="match status" value="3"/>
</dbReference>
<dbReference type="AlphaFoldDB" id="A0A9C6TS96"/>
<keyword evidence="10" id="KW-0862">Zinc</keyword>
<dbReference type="InterPro" id="IPR009072">
    <property type="entry name" value="Histone-fold"/>
</dbReference>
<feature type="compositionally biased region" description="Low complexity" evidence="11">
    <location>
        <begin position="56"/>
        <end position="79"/>
    </location>
</feature>
<proteinExistence type="inferred from homology"/>
<keyword evidence="7" id="KW-0238">DNA-binding</keyword>
<keyword evidence="6" id="KW-0158">Chromosome</keyword>
<organism evidence="13 14">
    <name type="scientific">Frankliniella occidentalis</name>
    <name type="common">Western flower thrips</name>
    <name type="synonym">Euthrips occidentalis</name>
    <dbReference type="NCBI Taxonomy" id="133901"/>
    <lineage>
        <taxon>Eukaryota</taxon>
        <taxon>Metazoa</taxon>
        <taxon>Ecdysozoa</taxon>
        <taxon>Arthropoda</taxon>
        <taxon>Hexapoda</taxon>
        <taxon>Insecta</taxon>
        <taxon>Pterygota</taxon>
        <taxon>Neoptera</taxon>
        <taxon>Paraneoptera</taxon>
        <taxon>Thysanoptera</taxon>
        <taxon>Terebrantia</taxon>
        <taxon>Thripoidea</taxon>
        <taxon>Thripidae</taxon>
        <taxon>Frankliniella</taxon>
    </lineage>
</organism>
<dbReference type="RefSeq" id="XP_052121511.1">
    <property type="nucleotide sequence ID" value="XM_052265551.1"/>
</dbReference>
<evidence type="ECO:0000256" key="6">
    <source>
        <dbReference type="ARBA" id="ARBA00022454"/>
    </source>
</evidence>
<evidence type="ECO:0000256" key="10">
    <source>
        <dbReference type="PROSITE-ProRule" id="PRU00042"/>
    </source>
</evidence>
<name>A0A9C6TS96_FRAOC</name>
<reference evidence="14" key="1">
    <citation type="submission" date="2025-08" db="UniProtKB">
        <authorList>
            <consortium name="RefSeq"/>
        </authorList>
    </citation>
    <scope>IDENTIFICATION</scope>
    <source>
        <tissue evidence="14">Whole organism</tissue>
    </source>
</reference>
<dbReference type="PANTHER" id="PTHR10484">
    <property type="entry name" value="HISTONE H4"/>
    <property type="match status" value="1"/>
</dbReference>
<dbReference type="PROSITE" id="PS00028">
    <property type="entry name" value="ZINC_FINGER_C2H2_1"/>
    <property type="match status" value="1"/>
</dbReference>
<feature type="domain" description="C2H2-type" evidence="12">
    <location>
        <begin position="602"/>
        <end position="624"/>
    </location>
</feature>